<comment type="similarity">
    <text evidence="7">Belongs to the AB hydrolase superfamily. Lipase family. Class Lip subfamily.</text>
</comment>
<dbReference type="InterPro" id="IPR005152">
    <property type="entry name" value="Lipase_secreted"/>
</dbReference>
<dbReference type="Gene3D" id="1.10.260.130">
    <property type="match status" value="1"/>
</dbReference>
<keyword evidence="3" id="KW-0378">Hydrolase</keyword>
<evidence type="ECO:0000256" key="1">
    <source>
        <dbReference type="ARBA" id="ARBA00001024"/>
    </source>
</evidence>
<name>A0A0M9VMX7_9BASI</name>
<dbReference type="EC" id="3.1.1.3" evidence="2"/>
<comment type="catalytic activity">
    <reaction evidence="9">
        <text>a monoacylglycerol + H2O = glycerol + a fatty acid + H(+)</text>
        <dbReference type="Rhea" id="RHEA:15245"/>
        <dbReference type="ChEBI" id="CHEBI:15377"/>
        <dbReference type="ChEBI" id="CHEBI:15378"/>
        <dbReference type="ChEBI" id="CHEBI:17408"/>
        <dbReference type="ChEBI" id="CHEBI:17754"/>
        <dbReference type="ChEBI" id="CHEBI:28868"/>
    </reaction>
</comment>
<dbReference type="VEuPathDB" id="FungiDB:Malapachy_1312"/>
<dbReference type="PANTHER" id="PTHR34853:SF5">
    <property type="entry name" value="LIP-DOMAIN-CONTAINING PROTEIN-RELATED"/>
    <property type="match status" value="1"/>
</dbReference>
<comment type="catalytic activity">
    <reaction evidence="8">
        <text>a diacylglycerol + H2O = a monoacylglycerol + a fatty acid + H(+)</text>
        <dbReference type="Rhea" id="RHEA:32731"/>
        <dbReference type="ChEBI" id="CHEBI:15377"/>
        <dbReference type="ChEBI" id="CHEBI:15378"/>
        <dbReference type="ChEBI" id="CHEBI:17408"/>
        <dbReference type="ChEBI" id="CHEBI:18035"/>
        <dbReference type="ChEBI" id="CHEBI:28868"/>
    </reaction>
</comment>
<comment type="caution">
    <text evidence="11">The sequence shown here is derived from an EMBL/GenBank/DDBJ whole genome shotgun (WGS) entry which is preliminary data.</text>
</comment>
<evidence type="ECO:0000256" key="5">
    <source>
        <dbReference type="ARBA" id="ARBA00023026"/>
    </source>
</evidence>
<reference evidence="11 12" key="1">
    <citation type="submission" date="2015-07" db="EMBL/GenBank/DDBJ databases">
        <title>Draft Genome Sequence of Malassezia furfur CBS1878 and Malassezia pachydermatis CBS1879.</title>
        <authorList>
            <person name="Triana S."/>
            <person name="Ohm R."/>
            <person name="Gonzalez A."/>
            <person name="DeCock H."/>
            <person name="Restrepo S."/>
            <person name="Celis A."/>
        </authorList>
    </citation>
    <scope>NUCLEOTIDE SEQUENCE [LARGE SCALE GENOMIC DNA]</scope>
    <source>
        <strain evidence="11 12">CBS 1879</strain>
    </source>
</reference>
<dbReference type="Gene3D" id="3.40.50.1820">
    <property type="entry name" value="alpha/beta hydrolase"/>
    <property type="match status" value="1"/>
</dbReference>
<dbReference type="GeneID" id="28727692"/>
<dbReference type="InterPro" id="IPR029058">
    <property type="entry name" value="AB_hydrolase_fold"/>
</dbReference>
<keyword evidence="6" id="KW-0443">Lipid metabolism</keyword>
<proteinExistence type="inferred from homology"/>
<evidence type="ECO:0000256" key="10">
    <source>
        <dbReference type="SAM" id="SignalP"/>
    </source>
</evidence>
<dbReference type="GO" id="GO:0004806">
    <property type="term" value="F:triacylglycerol lipase activity"/>
    <property type="evidence" value="ECO:0007669"/>
    <property type="project" value="UniProtKB-EC"/>
</dbReference>
<dbReference type="Proteomes" id="UP000037751">
    <property type="component" value="Unassembled WGS sequence"/>
</dbReference>
<evidence type="ECO:0000256" key="7">
    <source>
        <dbReference type="ARBA" id="ARBA00043986"/>
    </source>
</evidence>
<keyword evidence="12" id="KW-1185">Reference proteome</keyword>
<organism evidence="11 12">
    <name type="scientific">Malassezia pachydermatis</name>
    <dbReference type="NCBI Taxonomy" id="77020"/>
    <lineage>
        <taxon>Eukaryota</taxon>
        <taxon>Fungi</taxon>
        <taxon>Dikarya</taxon>
        <taxon>Basidiomycota</taxon>
        <taxon>Ustilaginomycotina</taxon>
        <taxon>Malasseziomycetes</taxon>
        <taxon>Malasseziales</taxon>
        <taxon>Malasseziaceae</taxon>
        <taxon>Malassezia</taxon>
    </lineage>
</organism>
<feature type="signal peptide" evidence="10">
    <location>
        <begin position="1"/>
        <end position="17"/>
    </location>
</feature>
<keyword evidence="5" id="KW-0843">Virulence</keyword>
<evidence type="ECO:0000256" key="8">
    <source>
        <dbReference type="ARBA" id="ARBA00047591"/>
    </source>
</evidence>
<accession>A0A0M9VMX7</accession>
<evidence type="ECO:0000313" key="12">
    <source>
        <dbReference type="Proteomes" id="UP000037751"/>
    </source>
</evidence>
<dbReference type="OrthoDB" id="2373480at2759"/>
<evidence type="ECO:0000256" key="4">
    <source>
        <dbReference type="ARBA" id="ARBA00022963"/>
    </source>
</evidence>
<dbReference type="Pfam" id="PF03583">
    <property type="entry name" value="LIP"/>
    <property type="match status" value="1"/>
</dbReference>
<dbReference type="RefSeq" id="XP_017990331.1">
    <property type="nucleotide sequence ID" value="XM_018135817.1"/>
</dbReference>
<evidence type="ECO:0000256" key="9">
    <source>
        <dbReference type="ARBA" id="ARBA00048461"/>
    </source>
</evidence>
<sequence length="469" mass="51107">MQLLVFVVLAFLWQVSAHSMRRIRRDDAPKPLSPIHDPFYVPPKGWDTTKPGTILATRTIQAGFTQTQRINLEAAYQILYRTSGTDPSIPSYTVTTVLVPQNARKNKLVMIMPYQDSNFVECNPSYKIQLGAPPEVNVIQSVEELMWTSVLNDGWIVTIPDHEGPTAAFSSGYLEGYASLDAVRATLNFDKLQMDPKSPVVGTGYSGGAIAGGWAASLLESYAPDINMAGWAIGGTPSNSSATFYGLDGGLFAGFAAAGIAGIVGSYPKANDYVGSVITPEGNGALQFTREHCMGEIIAGLKNVKITSTGFMKNANRFLEADGIQGLLNMLSMGADPKLTPKVPIYMYHATNDEVIMFPMANQTATLWCQNGANIQFQEYTGLEMGHVSTEILNTPFVLKFIRERMDGKPFIQGCQWQSTINPMWQPDILGAKLTEVFNSILNFFGTTVGRGDQILKETISNGTFGSTF</sequence>
<gene>
    <name evidence="11" type="ORF">Malapachy_1312</name>
</gene>
<evidence type="ECO:0000256" key="2">
    <source>
        <dbReference type="ARBA" id="ARBA00013279"/>
    </source>
</evidence>
<evidence type="ECO:0000313" key="11">
    <source>
        <dbReference type="EMBL" id="KOS12699.1"/>
    </source>
</evidence>
<evidence type="ECO:0000256" key="3">
    <source>
        <dbReference type="ARBA" id="ARBA00022801"/>
    </source>
</evidence>
<feature type="chain" id="PRO_5005839218" description="triacylglycerol lipase" evidence="10">
    <location>
        <begin position="18"/>
        <end position="469"/>
    </location>
</feature>
<keyword evidence="4" id="KW-0442">Lipid degradation</keyword>
<dbReference type="AlphaFoldDB" id="A0A0M9VMX7"/>
<dbReference type="PIRSF" id="PIRSF029171">
    <property type="entry name" value="Esterase_LipA"/>
    <property type="match status" value="1"/>
</dbReference>
<comment type="catalytic activity">
    <reaction evidence="1">
        <text>a triacylglycerol + H2O = a diacylglycerol + a fatty acid + H(+)</text>
        <dbReference type="Rhea" id="RHEA:12044"/>
        <dbReference type="ChEBI" id="CHEBI:15377"/>
        <dbReference type="ChEBI" id="CHEBI:15378"/>
        <dbReference type="ChEBI" id="CHEBI:17855"/>
        <dbReference type="ChEBI" id="CHEBI:18035"/>
        <dbReference type="ChEBI" id="CHEBI:28868"/>
        <dbReference type="EC" id="3.1.1.3"/>
    </reaction>
</comment>
<dbReference type="EMBL" id="LGAV01000009">
    <property type="protein sequence ID" value="KOS12699.1"/>
    <property type="molecule type" value="Genomic_DNA"/>
</dbReference>
<protein>
    <recommendedName>
        <fullName evidence="2">triacylglycerol lipase</fullName>
        <ecNumber evidence="2">3.1.1.3</ecNumber>
    </recommendedName>
</protein>
<keyword evidence="10" id="KW-0732">Signal</keyword>
<dbReference type="SUPFAM" id="SSF53474">
    <property type="entry name" value="alpha/beta-Hydrolases"/>
    <property type="match status" value="1"/>
</dbReference>
<dbReference type="PANTHER" id="PTHR34853">
    <property type="match status" value="1"/>
</dbReference>
<evidence type="ECO:0000256" key="6">
    <source>
        <dbReference type="ARBA" id="ARBA00023098"/>
    </source>
</evidence>
<dbReference type="GO" id="GO:0016042">
    <property type="term" value="P:lipid catabolic process"/>
    <property type="evidence" value="ECO:0007669"/>
    <property type="project" value="UniProtKB-KW"/>
</dbReference>